<comment type="caution">
    <text evidence="1">The sequence shown here is derived from an EMBL/GenBank/DDBJ whole genome shotgun (WGS) entry which is preliminary data.</text>
</comment>
<dbReference type="Pfam" id="PF02590">
    <property type="entry name" value="SPOUT_MTase"/>
    <property type="match status" value="1"/>
</dbReference>
<dbReference type="InterPro" id="IPR003742">
    <property type="entry name" value="RlmH-like"/>
</dbReference>
<dbReference type="Proteomes" id="UP000754563">
    <property type="component" value="Unassembled WGS sequence"/>
</dbReference>
<gene>
    <name evidence="1" type="ORF">KC717_05825</name>
</gene>
<dbReference type="Gene3D" id="3.40.1280.10">
    <property type="match status" value="1"/>
</dbReference>
<dbReference type="InterPro" id="IPR029028">
    <property type="entry name" value="Alpha/beta_knot_MTases"/>
</dbReference>
<dbReference type="GO" id="GO:0008168">
    <property type="term" value="F:methyltransferase activity"/>
    <property type="evidence" value="ECO:0007669"/>
    <property type="project" value="InterPro"/>
</dbReference>
<dbReference type="GO" id="GO:0006364">
    <property type="term" value="P:rRNA processing"/>
    <property type="evidence" value="ECO:0007669"/>
    <property type="project" value="InterPro"/>
</dbReference>
<sequence length="86" mass="9937">MKIRIISFGKIKDASVGELIDYYTKLTERYVTVEQISLKDTSSELITYDQIKDQIDGFTVILTENGKDYTSRGFSTFLYKKFVDFG</sequence>
<protein>
    <submittedName>
        <fullName evidence="1">23S rRNA (Pseudouridine(1915)-N(3))-methyltransferase RlmH</fullName>
    </submittedName>
</protein>
<reference evidence="1" key="1">
    <citation type="submission" date="2020-04" db="EMBL/GenBank/DDBJ databases">
        <authorList>
            <person name="Zhang T."/>
        </authorList>
    </citation>
    <scope>NUCLEOTIDE SEQUENCE</scope>
    <source>
        <strain evidence="1">HKST-UBA11</strain>
    </source>
</reference>
<evidence type="ECO:0000313" key="1">
    <source>
        <dbReference type="EMBL" id="MCA9386139.1"/>
    </source>
</evidence>
<name>A0A955RKR1_9BACT</name>
<feature type="non-terminal residue" evidence="1">
    <location>
        <position position="86"/>
    </location>
</feature>
<organism evidence="1 2">
    <name type="scientific">Candidatus Dojkabacteria bacterium</name>
    <dbReference type="NCBI Taxonomy" id="2099670"/>
    <lineage>
        <taxon>Bacteria</taxon>
        <taxon>Candidatus Dojkabacteria</taxon>
    </lineage>
</organism>
<dbReference type="InterPro" id="IPR029026">
    <property type="entry name" value="tRNA_m1G_MTases_N"/>
</dbReference>
<accession>A0A955RKR1</accession>
<evidence type="ECO:0000313" key="2">
    <source>
        <dbReference type="Proteomes" id="UP000754563"/>
    </source>
</evidence>
<reference evidence="1" key="2">
    <citation type="journal article" date="2021" name="Microbiome">
        <title>Successional dynamics and alternative stable states in a saline activated sludge microbial community over 9 years.</title>
        <authorList>
            <person name="Wang Y."/>
            <person name="Ye J."/>
            <person name="Ju F."/>
            <person name="Liu L."/>
            <person name="Boyd J.A."/>
            <person name="Deng Y."/>
            <person name="Parks D.H."/>
            <person name="Jiang X."/>
            <person name="Yin X."/>
            <person name="Woodcroft B.J."/>
            <person name="Tyson G.W."/>
            <person name="Hugenholtz P."/>
            <person name="Polz M.F."/>
            <person name="Zhang T."/>
        </authorList>
    </citation>
    <scope>NUCLEOTIDE SEQUENCE</scope>
    <source>
        <strain evidence="1">HKST-UBA11</strain>
    </source>
</reference>
<proteinExistence type="predicted"/>
<dbReference type="SUPFAM" id="SSF75217">
    <property type="entry name" value="alpha/beta knot"/>
    <property type="match status" value="1"/>
</dbReference>
<dbReference type="EMBL" id="JAGQLH010000085">
    <property type="protein sequence ID" value="MCA9386139.1"/>
    <property type="molecule type" value="Genomic_DNA"/>
</dbReference>
<dbReference type="AlphaFoldDB" id="A0A955RKR1"/>